<protein>
    <submittedName>
        <fullName evidence="2">Uncharacterized protein</fullName>
    </submittedName>
</protein>
<gene>
    <name evidence="2" type="ORF">HSACCH_00766</name>
</gene>
<dbReference type="PANTHER" id="PTHR36566:SF1">
    <property type="entry name" value="PYRIDINIUM-3,5-BISTHIOCARBOXYLIC ACID MONONUCLEOTIDE NICKEL INSERTION PROTEIN"/>
    <property type="match status" value="1"/>
</dbReference>
<dbReference type="EMBL" id="CAUI01000005">
    <property type="protein sequence ID" value="CCU78622.1"/>
    <property type="molecule type" value="Genomic_DNA"/>
</dbReference>
<reference evidence="3" key="1">
    <citation type="journal article" date="2013" name="Genome Announc.">
        <title>Genome Sequence of Halanaerobium saccharolyticum subsp. saccharolyticum Strain DSM 6643T, a Halophilic Hydrogen-Producing Bacterium.</title>
        <authorList>
            <person name="Kivisto A."/>
            <person name="Larjo A."/>
            <person name="Ciranna A."/>
            <person name="Santala V."/>
            <person name="Roos C."/>
            <person name="Karp M."/>
        </authorList>
    </citation>
    <scope>NUCLEOTIDE SEQUENCE [LARGE SCALE GENOMIC DNA]</scope>
    <source>
        <strain evidence="3">DSM 6643</strain>
    </source>
</reference>
<evidence type="ECO:0000313" key="2">
    <source>
        <dbReference type="EMBL" id="CCU78622.1"/>
    </source>
</evidence>
<accession>M5ECK0</accession>
<organism evidence="2 3">
    <name type="scientific">Halanaerobium saccharolyticum subsp. saccharolyticum DSM 6643</name>
    <dbReference type="NCBI Taxonomy" id="1293054"/>
    <lineage>
        <taxon>Bacteria</taxon>
        <taxon>Bacillati</taxon>
        <taxon>Bacillota</taxon>
        <taxon>Clostridia</taxon>
        <taxon>Halanaerobiales</taxon>
        <taxon>Halanaerobiaceae</taxon>
        <taxon>Halanaerobium</taxon>
    </lineage>
</organism>
<keyword evidence="3" id="KW-1185">Reference proteome</keyword>
<dbReference type="PANTHER" id="PTHR36566">
    <property type="entry name" value="NICKEL INSERTION PROTEIN-RELATED"/>
    <property type="match status" value="1"/>
</dbReference>
<dbReference type="Proteomes" id="UP000012063">
    <property type="component" value="Unassembled WGS sequence"/>
</dbReference>
<dbReference type="Gene3D" id="3.10.20.300">
    <property type="entry name" value="mk0293 like domain"/>
    <property type="match status" value="1"/>
</dbReference>
<dbReference type="eggNOG" id="COG1641">
    <property type="taxonomic scope" value="Bacteria"/>
</dbReference>
<evidence type="ECO:0000313" key="3">
    <source>
        <dbReference type="Proteomes" id="UP000012063"/>
    </source>
</evidence>
<dbReference type="RefSeq" id="WP_005487973.1">
    <property type="nucleotide sequence ID" value="NZ_CAUI01000005.1"/>
</dbReference>
<dbReference type="Pfam" id="PF01969">
    <property type="entry name" value="Ni_insertion"/>
    <property type="match status" value="1"/>
</dbReference>
<proteinExistence type="predicted"/>
<dbReference type="InParanoid" id="M5ECK0"/>
<keyword evidence="1" id="KW-0533">Nickel</keyword>
<name>M5ECK0_9FIRM</name>
<dbReference type="STRING" id="1293054.HSACCH_00766"/>
<comment type="caution">
    <text evidence="2">The sequence shown here is derived from an EMBL/GenBank/DDBJ whole genome shotgun (WGS) entry which is preliminary data.</text>
</comment>
<evidence type="ECO:0000256" key="1">
    <source>
        <dbReference type="ARBA" id="ARBA00022596"/>
    </source>
</evidence>
<sequence length="159" mass="18495">MLLMFNVDNITNEQVPFVIEKLMKKGAKNVHVIPSITKKGRQEHIFLVDLPKANVESVSNEIVRETGTIGIRILKEDHISYNYEFKKVKVELDSKKYDLKVKLIFNKNQEFLALKAEYEDIRLIANQSDIYSFNELKTIVESEVTKKIINQNIKVNLEI</sequence>
<dbReference type="Gene3D" id="3.30.70.1380">
    <property type="entry name" value="Transcriptional regulatory protein pf0864 domain like"/>
    <property type="match status" value="1"/>
</dbReference>
<dbReference type="OrthoDB" id="1701332at2"/>
<dbReference type="AlphaFoldDB" id="M5ECK0"/>
<dbReference type="InterPro" id="IPR002822">
    <property type="entry name" value="Ni_insertion"/>
</dbReference>